<dbReference type="InterPro" id="IPR021858">
    <property type="entry name" value="Fun_TF"/>
</dbReference>
<sequence length="610" mass="68134">MTSAELNQLFSSFGHAAIDTSLSQTQTQTPYHSIDPMQAGTGPWQDVGFETLLNSAFSPWDSTAYESMGQMETAPYAPPLDQMSNNTVPLLYAPEIPAGTPFAPAAQTNQEAGASDPIPMAAPLDLDCADQAEMLLRFYEAYIVPAWSCTYPPGVREQMVQRHRDVCSAHRLANTCRLAVSATYIHLIQRDRRQRPLARSHRDSRLDKVPSYYTEKWVDPEPILTQATLLVRSPKDVNLTVEAHLWALSDLHMAVTAYCEGSHANAILSIAQHVFQVAYGDNPEFDIESKTGHSSWNLMVFPMIDLNHSLYSRKPTWFKFGIQNPHRRQRHLADMPFVNDGSHDNWFGLPATLITIMVRILNGIAEYNSDLDCASDASDTNADGETPEIAGTVEARAKLVNQCLRECYAWRSPWSVVDIGVPRHPIEFAAELAVEAEIWRHFCIVLVLTNIAVNLTQTQQTRLQDSINLVIDLLASLPALTVPRIKIQSPTIDFWSSFYTTPAFIVGSLLQIPKTTEASALPATAVVANPAVNITDHKQNDNNKIPTSKTVSVQEQRQVVRDLLMRQGPERAVEEMMMLLEVIWYKTDETGVVADWHHEAKNAGIDLIFF</sequence>
<dbReference type="Pfam" id="PF11951">
    <property type="entry name" value="Fungal_trans_2"/>
    <property type="match status" value="1"/>
</dbReference>
<evidence type="ECO:0000313" key="2">
    <source>
        <dbReference type="Proteomes" id="UP000092666"/>
    </source>
</evidence>
<dbReference type="STRING" id="1296120.A0A1B9GPC6"/>
<protein>
    <recommendedName>
        <fullName evidence="3">Transcription factor domain-containing protein</fullName>
    </recommendedName>
</protein>
<reference evidence="2" key="2">
    <citation type="submission" date="2013-12" db="EMBL/GenBank/DDBJ databases">
        <title>Evolution of pathogenesis and genome organization in the Tremellales.</title>
        <authorList>
            <person name="Cuomo C."/>
            <person name="Litvintseva A."/>
            <person name="Heitman J."/>
            <person name="Chen Y."/>
            <person name="Sun S."/>
            <person name="Springer D."/>
            <person name="Dromer F."/>
            <person name="Young S."/>
            <person name="Zeng Q."/>
            <person name="Chapman S."/>
            <person name="Gujja S."/>
            <person name="Saif S."/>
            <person name="Birren B."/>
        </authorList>
    </citation>
    <scope>NUCLEOTIDE SEQUENCE [LARGE SCALE GENOMIC DNA]</scope>
    <source>
        <strain evidence="2">BCC8398</strain>
    </source>
</reference>
<dbReference type="Proteomes" id="UP000092666">
    <property type="component" value="Unassembled WGS sequence"/>
</dbReference>
<evidence type="ECO:0000313" key="1">
    <source>
        <dbReference type="EMBL" id="OCF32838.1"/>
    </source>
</evidence>
<keyword evidence="2" id="KW-1185">Reference proteome</keyword>
<gene>
    <name evidence="1" type="ORF">I316_05474</name>
</gene>
<reference evidence="1 2" key="1">
    <citation type="submission" date="2013-07" db="EMBL/GenBank/DDBJ databases">
        <title>The Genome Sequence of Cryptococcus heveanensis BCC8398.</title>
        <authorList>
            <consortium name="The Broad Institute Genome Sequencing Platform"/>
            <person name="Cuomo C."/>
            <person name="Litvintseva A."/>
            <person name="Chen Y."/>
            <person name="Heitman J."/>
            <person name="Sun S."/>
            <person name="Springer D."/>
            <person name="Dromer F."/>
            <person name="Young S.K."/>
            <person name="Zeng Q."/>
            <person name="Gargeya S."/>
            <person name="Fitzgerald M."/>
            <person name="Abouelleil A."/>
            <person name="Alvarado L."/>
            <person name="Berlin A.M."/>
            <person name="Chapman S.B."/>
            <person name="Dewar J."/>
            <person name="Goldberg J."/>
            <person name="Griggs A."/>
            <person name="Gujja S."/>
            <person name="Hansen M."/>
            <person name="Howarth C."/>
            <person name="Imamovic A."/>
            <person name="Larimer J."/>
            <person name="McCowan C."/>
            <person name="Murphy C."/>
            <person name="Pearson M."/>
            <person name="Priest M."/>
            <person name="Roberts A."/>
            <person name="Saif S."/>
            <person name="Shea T."/>
            <person name="Sykes S."/>
            <person name="Wortman J."/>
            <person name="Nusbaum C."/>
            <person name="Birren B."/>
        </authorList>
    </citation>
    <scope>NUCLEOTIDE SEQUENCE [LARGE SCALE GENOMIC DNA]</scope>
    <source>
        <strain evidence="1 2">BCC8398</strain>
    </source>
</reference>
<dbReference type="EMBL" id="KV700128">
    <property type="protein sequence ID" value="OCF32838.1"/>
    <property type="molecule type" value="Genomic_DNA"/>
</dbReference>
<dbReference type="AlphaFoldDB" id="A0A1B9GPC6"/>
<organism evidence="1 2">
    <name type="scientific">Kwoniella heveanensis BCC8398</name>
    <dbReference type="NCBI Taxonomy" id="1296120"/>
    <lineage>
        <taxon>Eukaryota</taxon>
        <taxon>Fungi</taxon>
        <taxon>Dikarya</taxon>
        <taxon>Basidiomycota</taxon>
        <taxon>Agaricomycotina</taxon>
        <taxon>Tremellomycetes</taxon>
        <taxon>Tremellales</taxon>
        <taxon>Cryptococcaceae</taxon>
        <taxon>Kwoniella</taxon>
    </lineage>
</organism>
<accession>A0A1B9GPC6</accession>
<evidence type="ECO:0008006" key="3">
    <source>
        <dbReference type="Google" id="ProtNLM"/>
    </source>
</evidence>
<name>A0A1B9GPC6_9TREE</name>
<proteinExistence type="predicted"/>
<dbReference type="OrthoDB" id="5419315at2759"/>